<evidence type="ECO:0000313" key="2">
    <source>
        <dbReference type="Proteomes" id="UP000886750"/>
    </source>
</evidence>
<dbReference type="AlphaFoldDB" id="A0A9D2CRP5"/>
<dbReference type="PROSITE" id="PS51197">
    <property type="entry name" value="HTH_RRF2_2"/>
    <property type="match status" value="1"/>
</dbReference>
<accession>A0A9D2CRP5</accession>
<dbReference type="InterPro" id="IPR036390">
    <property type="entry name" value="WH_DNA-bd_sf"/>
</dbReference>
<gene>
    <name evidence="1" type="ORF">H9729_01510</name>
</gene>
<dbReference type="Proteomes" id="UP000886750">
    <property type="component" value="Unassembled WGS sequence"/>
</dbReference>
<name>A0A9D2CRP5_9FIRM</name>
<evidence type="ECO:0000313" key="1">
    <source>
        <dbReference type="EMBL" id="HIY96345.1"/>
    </source>
</evidence>
<proteinExistence type="predicted"/>
<dbReference type="FunFam" id="1.10.10.10:FF:000138">
    <property type="entry name" value="Rrf2 family transcriptional regulator"/>
    <property type="match status" value="1"/>
</dbReference>
<dbReference type="EMBL" id="DXCQ01000018">
    <property type="protein sequence ID" value="HIY96345.1"/>
    <property type="molecule type" value="Genomic_DNA"/>
</dbReference>
<organism evidence="1 2">
    <name type="scientific">Candidatus Borkfalkia excrementigallinarum</name>
    <dbReference type="NCBI Taxonomy" id="2838506"/>
    <lineage>
        <taxon>Bacteria</taxon>
        <taxon>Bacillati</taxon>
        <taxon>Bacillota</taxon>
        <taxon>Clostridia</taxon>
        <taxon>Christensenellales</taxon>
        <taxon>Christensenellaceae</taxon>
        <taxon>Candidatus Borkfalkia</taxon>
    </lineage>
</organism>
<dbReference type="SUPFAM" id="SSF46785">
    <property type="entry name" value="Winged helix' DNA-binding domain"/>
    <property type="match status" value="1"/>
</dbReference>
<reference evidence="1" key="2">
    <citation type="submission" date="2021-04" db="EMBL/GenBank/DDBJ databases">
        <authorList>
            <person name="Gilroy R."/>
        </authorList>
    </citation>
    <scope>NUCLEOTIDE SEQUENCE</scope>
    <source>
        <strain evidence="1">1345</strain>
    </source>
</reference>
<dbReference type="Pfam" id="PF02082">
    <property type="entry name" value="Rrf2"/>
    <property type="match status" value="1"/>
</dbReference>
<dbReference type="PANTHER" id="PTHR33221">
    <property type="entry name" value="WINGED HELIX-TURN-HELIX TRANSCRIPTIONAL REGULATOR, RRF2 FAMILY"/>
    <property type="match status" value="1"/>
</dbReference>
<reference evidence="1" key="1">
    <citation type="journal article" date="2021" name="PeerJ">
        <title>Extensive microbial diversity within the chicken gut microbiome revealed by metagenomics and culture.</title>
        <authorList>
            <person name="Gilroy R."/>
            <person name="Ravi A."/>
            <person name="Getino M."/>
            <person name="Pursley I."/>
            <person name="Horton D.L."/>
            <person name="Alikhan N.F."/>
            <person name="Baker D."/>
            <person name="Gharbi K."/>
            <person name="Hall N."/>
            <person name="Watson M."/>
            <person name="Adriaenssens E.M."/>
            <person name="Foster-Nyarko E."/>
            <person name="Jarju S."/>
            <person name="Secka A."/>
            <person name="Antonio M."/>
            <person name="Oren A."/>
            <person name="Chaudhuri R.R."/>
            <person name="La Ragione R."/>
            <person name="Hildebrand F."/>
            <person name="Pallen M.J."/>
        </authorList>
    </citation>
    <scope>NUCLEOTIDE SEQUENCE</scope>
    <source>
        <strain evidence="1">1345</strain>
    </source>
</reference>
<protein>
    <submittedName>
        <fullName evidence="1">Rrf2 family transcriptional regulator</fullName>
    </submittedName>
</protein>
<dbReference type="GO" id="GO:0003700">
    <property type="term" value="F:DNA-binding transcription factor activity"/>
    <property type="evidence" value="ECO:0007669"/>
    <property type="project" value="TreeGrafter"/>
</dbReference>
<comment type="caution">
    <text evidence="1">The sequence shown here is derived from an EMBL/GenBank/DDBJ whole genome shotgun (WGS) entry which is preliminary data.</text>
</comment>
<dbReference type="PANTHER" id="PTHR33221:SF15">
    <property type="entry name" value="HTH-TYPE TRANSCRIPTIONAL REGULATOR YWGB-RELATED"/>
    <property type="match status" value="1"/>
</dbReference>
<dbReference type="GO" id="GO:0005829">
    <property type="term" value="C:cytosol"/>
    <property type="evidence" value="ECO:0007669"/>
    <property type="project" value="TreeGrafter"/>
</dbReference>
<dbReference type="Gene3D" id="1.10.10.10">
    <property type="entry name" value="Winged helix-like DNA-binding domain superfamily/Winged helix DNA-binding domain"/>
    <property type="match status" value="1"/>
</dbReference>
<sequence length="141" mass="15174">MQITSRFTVAVHTLLVIYAFGKTQKTTSDFIAESVEVNPVVIRRTLSSLKAAGLIDVKAGSGGASIVKDLCDITLYDIYKAVGSLDGDLFHFHENPNPDCPVGRNIHAVLDPHLADAQAAMENELKKVTLADLARDLNAAL</sequence>
<dbReference type="InterPro" id="IPR000944">
    <property type="entry name" value="Tscrpt_reg_Rrf2"/>
</dbReference>
<dbReference type="InterPro" id="IPR036388">
    <property type="entry name" value="WH-like_DNA-bd_sf"/>
</dbReference>